<feature type="region of interest" description="Disordered" evidence="1">
    <location>
        <begin position="30"/>
        <end position="53"/>
    </location>
</feature>
<dbReference type="PROSITE" id="PS51257">
    <property type="entry name" value="PROKAR_LIPOPROTEIN"/>
    <property type="match status" value="1"/>
</dbReference>
<comment type="caution">
    <text evidence="3">The sequence shown here is derived from an EMBL/GenBank/DDBJ whole genome shotgun (WGS) entry which is preliminary data.</text>
</comment>
<dbReference type="EMBL" id="BOOC01000001">
    <property type="protein sequence ID" value="GIH37090.1"/>
    <property type="molecule type" value="Genomic_DNA"/>
</dbReference>
<protein>
    <submittedName>
        <fullName evidence="3">Uncharacterized protein</fullName>
    </submittedName>
</protein>
<dbReference type="Proteomes" id="UP000603904">
    <property type="component" value="Unassembled WGS sequence"/>
</dbReference>
<reference evidence="3 4" key="1">
    <citation type="submission" date="2021-01" db="EMBL/GenBank/DDBJ databases">
        <title>Whole genome shotgun sequence of Microbispora corallina NBRC 16416.</title>
        <authorList>
            <person name="Komaki H."/>
            <person name="Tamura T."/>
        </authorList>
    </citation>
    <scope>NUCLEOTIDE SEQUENCE [LARGE SCALE GENOMIC DNA]</scope>
    <source>
        <strain evidence="3 4">NBRC 16416</strain>
    </source>
</reference>
<sequence length="168" mass="16729">MGRMTRTPLVAALAVTTLVAGLTACQGPAAGPPSASATGLRSSASSGSSGSPGADGAVYVTGARAGDDACARVLSAIGYLGLSLLPSGQEDAQHWDGDVRGRFGYLRGTLAMYGPHLPASTVAATETIDRVAEVLSRADTPGAVRPSLLRRYRSASGVVTGACHGGTS</sequence>
<name>A0ABQ4FQJ5_9ACTN</name>
<evidence type="ECO:0000313" key="3">
    <source>
        <dbReference type="EMBL" id="GIH37090.1"/>
    </source>
</evidence>
<feature type="signal peptide" evidence="2">
    <location>
        <begin position="1"/>
        <end position="20"/>
    </location>
</feature>
<evidence type="ECO:0000313" key="4">
    <source>
        <dbReference type="Proteomes" id="UP000603904"/>
    </source>
</evidence>
<feature type="chain" id="PRO_5047362840" evidence="2">
    <location>
        <begin position="21"/>
        <end position="168"/>
    </location>
</feature>
<keyword evidence="2" id="KW-0732">Signal</keyword>
<evidence type="ECO:0000256" key="1">
    <source>
        <dbReference type="SAM" id="MobiDB-lite"/>
    </source>
</evidence>
<organism evidence="3 4">
    <name type="scientific">Microbispora corallina</name>
    <dbReference type="NCBI Taxonomy" id="83302"/>
    <lineage>
        <taxon>Bacteria</taxon>
        <taxon>Bacillati</taxon>
        <taxon>Actinomycetota</taxon>
        <taxon>Actinomycetes</taxon>
        <taxon>Streptosporangiales</taxon>
        <taxon>Streptosporangiaceae</taxon>
        <taxon>Microbispora</taxon>
    </lineage>
</organism>
<accession>A0ABQ4FQJ5</accession>
<evidence type="ECO:0000256" key="2">
    <source>
        <dbReference type="SAM" id="SignalP"/>
    </source>
</evidence>
<proteinExistence type="predicted"/>
<gene>
    <name evidence="3" type="ORF">Mco01_00900</name>
</gene>
<keyword evidence="4" id="KW-1185">Reference proteome</keyword>